<evidence type="ECO:0000256" key="7">
    <source>
        <dbReference type="ARBA" id="ARBA00023136"/>
    </source>
</evidence>
<evidence type="ECO:0000256" key="2">
    <source>
        <dbReference type="ARBA" id="ARBA00007776"/>
    </source>
</evidence>
<proteinExistence type="inferred from homology"/>
<dbReference type="NCBIfam" id="TIGR03426">
    <property type="entry name" value="shape_MreD"/>
    <property type="match status" value="1"/>
</dbReference>
<reference evidence="9 10" key="1">
    <citation type="submission" date="2019-07" db="EMBL/GenBank/DDBJ databases">
        <authorList>
            <person name="Park Y.J."/>
            <person name="Jeong S.E."/>
            <person name="Jung H.S."/>
        </authorList>
    </citation>
    <scope>NUCLEOTIDE SEQUENCE [LARGE SCALE GENOMIC DNA]</scope>
    <source>
        <strain evidence="10">P16(2019)</strain>
    </source>
</reference>
<keyword evidence="5" id="KW-0133">Cell shape</keyword>
<sequence>MSRYYIAALLLFLLVFEGTIVPNAVTSFLQLDVTMVPRFLIVLIVFTGIYLGRMQSFVHGLIFGFIYDIVYTEFLGIYAFGFAFIGYAFAFSTKRIQDSLLVTIILACVAVIFFEYYQYSILQMLGVTDWSGMKFAERRLLPTVIFNGAFAILALYPVRKLMNHMNRQADLRRR</sequence>
<dbReference type="OrthoDB" id="1653857at2"/>
<dbReference type="RefSeq" id="WP_143849124.1">
    <property type="nucleotide sequence ID" value="NZ_VLXZ01000007.1"/>
</dbReference>
<dbReference type="Proteomes" id="UP000318521">
    <property type="component" value="Unassembled WGS sequence"/>
</dbReference>
<evidence type="ECO:0000256" key="5">
    <source>
        <dbReference type="ARBA" id="ARBA00022960"/>
    </source>
</evidence>
<gene>
    <name evidence="9" type="primary">mreD</name>
    <name evidence="9" type="ORF">FN960_12785</name>
</gene>
<keyword evidence="10" id="KW-1185">Reference proteome</keyword>
<organism evidence="9 10">
    <name type="scientific">Alkalicoccobacillus porphyridii</name>
    <dbReference type="NCBI Taxonomy" id="2597270"/>
    <lineage>
        <taxon>Bacteria</taxon>
        <taxon>Bacillati</taxon>
        <taxon>Bacillota</taxon>
        <taxon>Bacilli</taxon>
        <taxon>Bacillales</taxon>
        <taxon>Bacillaceae</taxon>
        <taxon>Alkalicoccobacillus</taxon>
    </lineage>
</organism>
<evidence type="ECO:0000256" key="8">
    <source>
        <dbReference type="SAM" id="Phobius"/>
    </source>
</evidence>
<keyword evidence="7 8" id="KW-0472">Membrane</keyword>
<dbReference type="Pfam" id="PF04093">
    <property type="entry name" value="MreD"/>
    <property type="match status" value="1"/>
</dbReference>
<dbReference type="AlphaFoldDB" id="A0A553ZXP3"/>
<comment type="similarity">
    <text evidence="2">Belongs to the MreD family.</text>
</comment>
<name>A0A553ZXP3_9BACI</name>
<evidence type="ECO:0000313" key="10">
    <source>
        <dbReference type="Proteomes" id="UP000318521"/>
    </source>
</evidence>
<dbReference type="GO" id="GO:0008360">
    <property type="term" value="P:regulation of cell shape"/>
    <property type="evidence" value="ECO:0007669"/>
    <property type="project" value="UniProtKB-KW"/>
</dbReference>
<evidence type="ECO:0000256" key="1">
    <source>
        <dbReference type="ARBA" id="ARBA00004651"/>
    </source>
</evidence>
<feature type="transmembrane region" description="Helical" evidence="8">
    <location>
        <begin position="140"/>
        <end position="158"/>
    </location>
</feature>
<evidence type="ECO:0000313" key="9">
    <source>
        <dbReference type="EMBL" id="TSB46230.1"/>
    </source>
</evidence>
<accession>A0A553ZXP3</accession>
<evidence type="ECO:0000256" key="4">
    <source>
        <dbReference type="ARBA" id="ARBA00022692"/>
    </source>
</evidence>
<dbReference type="EMBL" id="VLXZ01000007">
    <property type="protein sequence ID" value="TSB46230.1"/>
    <property type="molecule type" value="Genomic_DNA"/>
</dbReference>
<comment type="caution">
    <text evidence="9">The sequence shown here is derived from an EMBL/GenBank/DDBJ whole genome shotgun (WGS) entry which is preliminary data.</text>
</comment>
<comment type="subcellular location">
    <subcellularLocation>
        <location evidence="1">Cell membrane</location>
        <topology evidence="1">Multi-pass membrane protein</topology>
    </subcellularLocation>
</comment>
<dbReference type="GO" id="GO:0005886">
    <property type="term" value="C:plasma membrane"/>
    <property type="evidence" value="ECO:0007669"/>
    <property type="project" value="UniProtKB-SubCell"/>
</dbReference>
<keyword evidence="4 8" id="KW-0812">Transmembrane</keyword>
<evidence type="ECO:0000256" key="6">
    <source>
        <dbReference type="ARBA" id="ARBA00022989"/>
    </source>
</evidence>
<feature type="transmembrane region" description="Helical" evidence="8">
    <location>
        <begin position="36"/>
        <end position="53"/>
    </location>
</feature>
<keyword evidence="3" id="KW-1003">Cell membrane</keyword>
<protein>
    <submittedName>
        <fullName evidence="9">Rod shape-determining protein MreD</fullName>
    </submittedName>
</protein>
<evidence type="ECO:0000256" key="3">
    <source>
        <dbReference type="ARBA" id="ARBA00022475"/>
    </source>
</evidence>
<dbReference type="InterPro" id="IPR007227">
    <property type="entry name" value="Cell_shape_determining_MreD"/>
</dbReference>
<feature type="transmembrane region" description="Helical" evidence="8">
    <location>
        <begin position="65"/>
        <end position="88"/>
    </location>
</feature>
<keyword evidence="6 8" id="KW-1133">Transmembrane helix</keyword>
<feature type="transmembrane region" description="Helical" evidence="8">
    <location>
        <begin position="100"/>
        <end position="119"/>
    </location>
</feature>